<comment type="subcellular location">
    <subcellularLocation>
        <location evidence="1">Membrane</location>
        <topology evidence="1">Multi-pass membrane protein</topology>
    </subcellularLocation>
</comment>
<dbReference type="SUPFAM" id="SSF81321">
    <property type="entry name" value="Family A G protein-coupled receptor-like"/>
    <property type="match status" value="1"/>
</dbReference>
<protein>
    <recommendedName>
        <fullName evidence="11">G-protein coupled receptors family 1 profile domain-containing protein</fullName>
    </recommendedName>
</protein>
<comment type="similarity">
    <text evidence="8">Belongs to the G-protein coupled receptor 1 family.</text>
</comment>
<name>A0A9D4HI07_DREPO</name>
<reference evidence="12" key="1">
    <citation type="journal article" date="2019" name="bioRxiv">
        <title>The Genome of the Zebra Mussel, Dreissena polymorpha: A Resource for Invasive Species Research.</title>
        <authorList>
            <person name="McCartney M.A."/>
            <person name="Auch B."/>
            <person name="Kono T."/>
            <person name="Mallez S."/>
            <person name="Zhang Y."/>
            <person name="Obille A."/>
            <person name="Becker A."/>
            <person name="Abrahante J.E."/>
            <person name="Garbe J."/>
            <person name="Badalamenti J.P."/>
            <person name="Herman A."/>
            <person name="Mangelson H."/>
            <person name="Liachko I."/>
            <person name="Sullivan S."/>
            <person name="Sone E.D."/>
            <person name="Koren S."/>
            <person name="Silverstein K.A.T."/>
            <person name="Beckman K.B."/>
            <person name="Gohl D.M."/>
        </authorList>
    </citation>
    <scope>NUCLEOTIDE SEQUENCE</scope>
    <source>
        <strain evidence="12">Duluth1</strain>
        <tissue evidence="12">Whole animal</tissue>
    </source>
</reference>
<dbReference type="InterPro" id="IPR017452">
    <property type="entry name" value="GPCR_Rhodpsn_7TM"/>
</dbReference>
<dbReference type="Pfam" id="PF00001">
    <property type="entry name" value="7tm_1"/>
    <property type="match status" value="1"/>
</dbReference>
<dbReference type="PANTHER" id="PTHR24238">
    <property type="entry name" value="G-PROTEIN COUPLED RECEPTOR"/>
    <property type="match status" value="1"/>
</dbReference>
<keyword evidence="2 8" id="KW-0812">Transmembrane</keyword>
<sequence>MANVTAQDLNRNVFREIFWVTYFIGLETVLGFIGNVIVILVFAFRYHRCNFCCFVLCLGILDLFSVFTTLPGEMVTQIYWYIYPPIEWFCKLKSFFNMFTITGEAFCLCAIALDRFLKLYRPHGWQIRQRQAVIICAVIFVMASILAAPDPLLWGMHKYTVATTNVTVVLCEKDQDYLDSGRHHVYISAASVITACVLVATIALYVPLACSMQGQRKDGHRVKANDTHISRSRLESGSSKYIEMVLTSNVNKSEQILSKTNIITNKDNGDIGRLCISKSKSEEPQSTQDVMEPTTSHEPSAKQMYKTKSTESVHITNVNVVGNKETANMTRDARNRKRVTKWSGKKSLGHRTKTKIPIILSAIFTSTSLLYMSLLAALSDNTNFVHGNYGIYLFALRLVFINHVINPFVYWFLDREFQEILRRTIYNMFTRIR</sequence>
<evidence type="ECO:0000256" key="1">
    <source>
        <dbReference type="ARBA" id="ARBA00004141"/>
    </source>
</evidence>
<evidence type="ECO:0000256" key="5">
    <source>
        <dbReference type="ARBA" id="ARBA00023136"/>
    </source>
</evidence>
<feature type="transmembrane region" description="Helical" evidence="10">
    <location>
        <begin position="92"/>
        <end position="111"/>
    </location>
</feature>
<dbReference type="AlphaFoldDB" id="A0A9D4HI07"/>
<evidence type="ECO:0000256" key="2">
    <source>
        <dbReference type="ARBA" id="ARBA00022692"/>
    </source>
</evidence>
<feature type="compositionally biased region" description="Polar residues" evidence="9">
    <location>
        <begin position="284"/>
        <end position="298"/>
    </location>
</feature>
<keyword evidence="4 8" id="KW-0297">G-protein coupled receptor</keyword>
<keyword evidence="6 8" id="KW-0675">Receptor</keyword>
<comment type="caution">
    <text evidence="12">The sequence shown here is derived from an EMBL/GenBank/DDBJ whole genome shotgun (WGS) entry which is preliminary data.</text>
</comment>
<feature type="transmembrane region" description="Helical" evidence="10">
    <location>
        <begin position="132"/>
        <end position="149"/>
    </location>
</feature>
<feature type="transmembrane region" description="Helical" evidence="10">
    <location>
        <begin position="389"/>
        <end position="413"/>
    </location>
</feature>
<evidence type="ECO:0000256" key="7">
    <source>
        <dbReference type="ARBA" id="ARBA00023224"/>
    </source>
</evidence>
<feature type="transmembrane region" description="Helical" evidence="10">
    <location>
        <begin position="185"/>
        <end position="208"/>
    </location>
</feature>
<evidence type="ECO:0000313" key="12">
    <source>
        <dbReference type="EMBL" id="KAH3719870.1"/>
    </source>
</evidence>
<evidence type="ECO:0000256" key="3">
    <source>
        <dbReference type="ARBA" id="ARBA00022989"/>
    </source>
</evidence>
<evidence type="ECO:0000256" key="10">
    <source>
        <dbReference type="SAM" id="Phobius"/>
    </source>
</evidence>
<dbReference type="PRINTS" id="PR00237">
    <property type="entry name" value="GPCRRHODOPSN"/>
</dbReference>
<keyword evidence="5 10" id="KW-0472">Membrane</keyword>
<dbReference type="GO" id="GO:0004930">
    <property type="term" value="F:G protein-coupled receptor activity"/>
    <property type="evidence" value="ECO:0007669"/>
    <property type="project" value="UniProtKB-KW"/>
</dbReference>
<feature type="transmembrane region" description="Helical" evidence="10">
    <location>
        <begin position="20"/>
        <end position="44"/>
    </location>
</feature>
<evidence type="ECO:0000259" key="11">
    <source>
        <dbReference type="PROSITE" id="PS50262"/>
    </source>
</evidence>
<keyword evidence="13" id="KW-1185">Reference proteome</keyword>
<feature type="transmembrane region" description="Helical" evidence="10">
    <location>
        <begin position="356"/>
        <end position="377"/>
    </location>
</feature>
<feature type="transmembrane region" description="Helical" evidence="10">
    <location>
        <begin position="51"/>
        <end position="72"/>
    </location>
</feature>
<dbReference type="GO" id="GO:0016020">
    <property type="term" value="C:membrane"/>
    <property type="evidence" value="ECO:0007669"/>
    <property type="project" value="UniProtKB-SubCell"/>
</dbReference>
<keyword evidence="7 8" id="KW-0807">Transducer</keyword>
<dbReference type="CDD" id="cd00637">
    <property type="entry name" value="7tm_classA_rhodopsin-like"/>
    <property type="match status" value="1"/>
</dbReference>
<feature type="region of interest" description="Disordered" evidence="9">
    <location>
        <begin position="278"/>
        <end position="308"/>
    </location>
</feature>
<dbReference type="PANTHER" id="PTHR24238:SF47">
    <property type="entry name" value="ECDYSTEROIDS_DOPAMINE RECEPTOR-RELATED"/>
    <property type="match status" value="1"/>
</dbReference>
<dbReference type="Proteomes" id="UP000828390">
    <property type="component" value="Unassembled WGS sequence"/>
</dbReference>
<feature type="domain" description="G-protein coupled receptors family 1 profile" evidence="11">
    <location>
        <begin position="34"/>
        <end position="410"/>
    </location>
</feature>
<proteinExistence type="inferred from homology"/>
<dbReference type="EMBL" id="JAIWYP010000013">
    <property type="protein sequence ID" value="KAH3719870.1"/>
    <property type="molecule type" value="Genomic_DNA"/>
</dbReference>
<reference evidence="12" key="2">
    <citation type="submission" date="2020-11" db="EMBL/GenBank/DDBJ databases">
        <authorList>
            <person name="McCartney M.A."/>
            <person name="Auch B."/>
            <person name="Kono T."/>
            <person name="Mallez S."/>
            <person name="Becker A."/>
            <person name="Gohl D.M."/>
            <person name="Silverstein K.A.T."/>
            <person name="Koren S."/>
            <person name="Bechman K.B."/>
            <person name="Herman A."/>
            <person name="Abrahante J.E."/>
            <person name="Garbe J."/>
        </authorList>
    </citation>
    <scope>NUCLEOTIDE SEQUENCE</scope>
    <source>
        <strain evidence="12">Duluth1</strain>
        <tissue evidence="12">Whole animal</tissue>
    </source>
</reference>
<evidence type="ECO:0000256" key="6">
    <source>
        <dbReference type="ARBA" id="ARBA00023170"/>
    </source>
</evidence>
<accession>A0A9D4HI07</accession>
<evidence type="ECO:0000256" key="4">
    <source>
        <dbReference type="ARBA" id="ARBA00023040"/>
    </source>
</evidence>
<organism evidence="12 13">
    <name type="scientific">Dreissena polymorpha</name>
    <name type="common">Zebra mussel</name>
    <name type="synonym">Mytilus polymorpha</name>
    <dbReference type="NCBI Taxonomy" id="45954"/>
    <lineage>
        <taxon>Eukaryota</taxon>
        <taxon>Metazoa</taxon>
        <taxon>Spiralia</taxon>
        <taxon>Lophotrochozoa</taxon>
        <taxon>Mollusca</taxon>
        <taxon>Bivalvia</taxon>
        <taxon>Autobranchia</taxon>
        <taxon>Heteroconchia</taxon>
        <taxon>Euheterodonta</taxon>
        <taxon>Imparidentia</taxon>
        <taxon>Neoheterodontei</taxon>
        <taxon>Myida</taxon>
        <taxon>Dreissenoidea</taxon>
        <taxon>Dreissenidae</taxon>
        <taxon>Dreissena</taxon>
    </lineage>
</organism>
<evidence type="ECO:0000313" key="13">
    <source>
        <dbReference type="Proteomes" id="UP000828390"/>
    </source>
</evidence>
<dbReference type="PROSITE" id="PS50262">
    <property type="entry name" value="G_PROTEIN_RECEP_F1_2"/>
    <property type="match status" value="1"/>
</dbReference>
<keyword evidence="3 10" id="KW-1133">Transmembrane helix</keyword>
<gene>
    <name evidence="12" type="ORF">DPMN_062754</name>
</gene>
<dbReference type="PROSITE" id="PS00237">
    <property type="entry name" value="G_PROTEIN_RECEP_F1_1"/>
    <property type="match status" value="1"/>
</dbReference>
<dbReference type="Gene3D" id="1.20.1070.10">
    <property type="entry name" value="Rhodopsin 7-helix transmembrane proteins"/>
    <property type="match status" value="2"/>
</dbReference>
<dbReference type="InterPro" id="IPR000276">
    <property type="entry name" value="GPCR_Rhodpsn"/>
</dbReference>
<evidence type="ECO:0000256" key="9">
    <source>
        <dbReference type="SAM" id="MobiDB-lite"/>
    </source>
</evidence>
<evidence type="ECO:0000256" key="8">
    <source>
        <dbReference type="RuleBase" id="RU000688"/>
    </source>
</evidence>